<dbReference type="EC" id="2.4.-.-" evidence="2"/>
<keyword evidence="2" id="KW-0808">Transferase</keyword>
<gene>
    <name evidence="2" type="ORF">KUL25_21590</name>
</gene>
<evidence type="ECO:0000259" key="1">
    <source>
        <dbReference type="Pfam" id="PF00535"/>
    </source>
</evidence>
<sequence>MTSDLAIIIPHFNDVDRLTRCLAALEPQDRTGVEVVVADNASTQDLEGVKTRFDWVQFVVQPEAGAGPARNAGVAASTAPWLAFLDADCVPGPDWVSRALHNTLGRPEIVTGGRVEVFDETPPPRSGAEAFETVFAFDQEGYIRDRGFSVTANLVASRAMFDRTGPFLVGVSEDRDWCLRATAKGAHLFYAPDLRVGHPTRTDWPSLERKWQRMNYETFGFYLRNARFVLAARGKWGLRAFLMPLSIVAHAGRVIGHEALSPAEKWAGLRTLARLRLIRMAWMLRQAVMGR</sequence>
<dbReference type="CDD" id="cd00761">
    <property type="entry name" value="Glyco_tranf_GTA_type"/>
    <property type="match status" value="1"/>
</dbReference>
<proteinExistence type="predicted"/>
<dbReference type="SUPFAM" id="SSF53448">
    <property type="entry name" value="Nucleotide-diphospho-sugar transferases"/>
    <property type="match status" value="1"/>
</dbReference>
<reference evidence="2" key="1">
    <citation type="submission" date="2021-07" db="EMBL/GenBank/DDBJ databases">
        <title>Karlodiniumbacter phycospheric gen. nov., sp. nov., a phycosphere bacterium isolated from karlodinium veneficum.</title>
        <authorList>
            <person name="Peng Y."/>
            <person name="Jiang L."/>
            <person name="Lee J."/>
        </authorList>
    </citation>
    <scope>NUCLEOTIDE SEQUENCE</scope>
    <source>
        <strain evidence="2">N5</strain>
    </source>
</reference>
<accession>A0A975TYY9</accession>
<evidence type="ECO:0000313" key="2">
    <source>
        <dbReference type="EMBL" id="QXL90177.1"/>
    </source>
</evidence>
<organism evidence="2">
    <name type="scientific">Gymnodinialimonas phycosphaerae</name>
    <dbReference type="NCBI Taxonomy" id="2841589"/>
    <lineage>
        <taxon>Bacteria</taxon>
        <taxon>Pseudomonadati</taxon>
        <taxon>Pseudomonadota</taxon>
        <taxon>Alphaproteobacteria</taxon>
        <taxon>Rhodobacterales</taxon>
        <taxon>Paracoccaceae</taxon>
        <taxon>Gymnodinialimonas</taxon>
    </lineage>
</organism>
<dbReference type="GO" id="GO:0016757">
    <property type="term" value="F:glycosyltransferase activity"/>
    <property type="evidence" value="ECO:0007669"/>
    <property type="project" value="UniProtKB-KW"/>
</dbReference>
<dbReference type="Pfam" id="PF00535">
    <property type="entry name" value="Glycos_transf_2"/>
    <property type="match status" value="1"/>
</dbReference>
<dbReference type="Gene3D" id="3.90.550.10">
    <property type="entry name" value="Spore Coat Polysaccharide Biosynthesis Protein SpsA, Chain A"/>
    <property type="match status" value="1"/>
</dbReference>
<dbReference type="AlphaFoldDB" id="A0A975TYY9"/>
<name>A0A975TYY9_9RHOB</name>
<dbReference type="PANTHER" id="PTHR43179">
    <property type="entry name" value="RHAMNOSYLTRANSFERASE WBBL"/>
    <property type="match status" value="1"/>
</dbReference>
<feature type="domain" description="Glycosyltransferase 2-like" evidence="1">
    <location>
        <begin position="7"/>
        <end position="138"/>
    </location>
</feature>
<dbReference type="InterPro" id="IPR001173">
    <property type="entry name" value="Glyco_trans_2-like"/>
</dbReference>
<dbReference type="PANTHER" id="PTHR43179:SF7">
    <property type="entry name" value="RHAMNOSYLTRANSFERASE WBBL"/>
    <property type="match status" value="1"/>
</dbReference>
<protein>
    <submittedName>
        <fullName evidence="2">Glycosyltransferase</fullName>
        <ecNumber evidence="2">2.4.-.-</ecNumber>
    </submittedName>
</protein>
<dbReference type="InterPro" id="IPR029044">
    <property type="entry name" value="Nucleotide-diphossugar_trans"/>
</dbReference>
<dbReference type="EMBL" id="CP078074">
    <property type="protein sequence ID" value="QXL90177.1"/>
    <property type="molecule type" value="Genomic_DNA"/>
</dbReference>
<keyword evidence="2" id="KW-0328">Glycosyltransferase</keyword>